<evidence type="ECO:0000256" key="6">
    <source>
        <dbReference type="SAM" id="Phobius"/>
    </source>
</evidence>
<dbReference type="PROSITE" id="PS00216">
    <property type="entry name" value="SUGAR_TRANSPORT_1"/>
    <property type="match status" value="1"/>
</dbReference>
<feature type="transmembrane region" description="Helical" evidence="6">
    <location>
        <begin position="129"/>
        <end position="149"/>
    </location>
</feature>
<dbReference type="InterPro" id="IPR005828">
    <property type="entry name" value="MFS_sugar_transport-like"/>
</dbReference>
<feature type="domain" description="Major facilitator superfamily (MFS) profile" evidence="7">
    <location>
        <begin position="1"/>
        <end position="448"/>
    </location>
</feature>
<evidence type="ECO:0000313" key="8">
    <source>
        <dbReference type="EMBL" id="CAH2097990.1"/>
    </source>
</evidence>
<dbReference type="Gene3D" id="1.20.1250.20">
    <property type="entry name" value="MFS general substrate transporter like domains"/>
    <property type="match status" value="1"/>
</dbReference>
<dbReference type="PROSITE" id="PS50850">
    <property type="entry name" value="MFS"/>
    <property type="match status" value="1"/>
</dbReference>
<feature type="transmembrane region" description="Helical" evidence="6">
    <location>
        <begin position="244"/>
        <end position="267"/>
    </location>
</feature>
<feature type="transmembrane region" description="Helical" evidence="6">
    <location>
        <begin position="74"/>
        <end position="94"/>
    </location>
</feature>
<keyword evidence="2 6" id="KW-0812">Transmembrane</keyword>
<feature type="transmembrane region" description="Helical" evidence="6">
    <location>
        <begin position="100"/>
        <end position="117"/>
    </location>
</feature>
<comment type="caution">
    <text evidence="8">The sequence shown here is derived from an EMBL/GenBank/DDBJ whole genome shotgun (WGS) entry which is preliminary data.</text>
</comment>
<dbReference type="InterPro" id="IPR050549">
    <property type="entry name" value="MFS_Trehalose_Transporter"/>
</dbReference>
<dbReference type="InterPro" id="IPR005829">
    <property type="entry name" value="Sugar_transporter_CS"/>
</dbReference>
<feature type="region of interest" description="Disordered" evidence="5">
    <location>
        <begin position="455"/>
        <end position="497"/>
    </location>
</feature>
<keyword evidence="9" id="KW-1185">Reference proteome</keyword>
<sequence length="497" mass="50537">MSLSTVNVPTMSFGLALGWVSLASGEAAAGEAGGAGDEEAGRGAVIAAVTTFTASLVGVPLSARALLAGRKIALIATSACFVLCWSLKLASTWGGEWCVPAARVAAGLGGAAAWALAPLLAREMCSEKYCGAAVSALALAHNFGVLLMYLAADAAIPQRTVLWWCLGLSVTHCVIFSFLPESPSFLAAKGKLKEARAALARLRGLPAADAALAAELRALPPAEHAQSSWSLAREMLSDPQRRRAFIIGAVAVIGQEVCGVLAILQYAERVFALARDEVPTPALPVGGAWSGGEGVPPTELLSPARHAVIVGAVQLVMSALSLYLVERVGRRPLLVTCAALAGGALALAAALAGASARVTAAAVTVAVAADAAGLQPAPYALLADMFHYRYRSCALMLASAGGCAGNALEVALFPLAAAAGGLRAALALAAALTGAYALFALALVPETRARSPEQIYAAVGPSRPTHPAPPTPDDCERGDADEGTECKKSERTECTSL</sequence>
<dbReference type="AlphaFoldDB" id="A0AAU9UF96"/>
<protein>
    <recommendedName>
        <fullName evidence="7">Major facilitator superfamily (MFS) profile domain-containing protein</fullName>
    </recommendedName>
</protein>
<feature type="transmembrane region" description="Helical" evidence="6">
    <location>
        <begin position="161"/>
        <end position="179"/>
    </location>
</feature>
<feature type="compositionally biased region" description="Basic and acidic residues" evidence="5">
    <location>
        <begin position="474"/>
        <end position="497"/>
    </location>
</feature>
<dbReference type="PANTHER" id="PTHR48021:SF33">
    <property type="entry name" value="AT22075P-RELATED"/>
    <property type="match status" value="1"/>
</dbReference>
<feature type="transmembrane region" description="Helical" evidence="6">
    <location>
        <begin position="306"/>
        <end position="325"/>
    </location>
</feature>
<proteinExistence type="predicted"/>
<gene>
    <name evidence="8" type="ORF">EEDITHA_LOCUS13151</name>
</gene>
<dbReference type="InterPro" id="IPR036259">
    <property type="entry name" value="MFS_trans_sf"/>
</dbReference>
<evidence type="ECO:0000256" key="2">
    <source>
        <dbReference type="ARBA" id="ARBA00022692"/>
    </source>
</evidence>
<evidence type="ECO:0000256" key="3">
    <source>
        <dbReference type="ARBA" id="ARBA00022989"/>
    </source>
</evidence>
<evidence type="ECO:0000313" key="9">
    <source>
        <dbReference type="Proteomes" id="UP001153954"/>
    </source>
</evidence>
<keyword evidence="4 6" id="KW-0472">Membrane</keyword>
<dbReference type="GO" id="GO:0022857">
    <property type="term" value="F:transmembrane transporter activity"/>
    <property type="evidence" value="ECO:0007669"/>
    <property type="project" value="InterPro"/>
</dbReference>
<feature type="transmembrane region" description="Helical" evidence="6">
    <location>
        <begin position="394"/>
        <end position="418"/>
    </location>
</feature>
<organism evidence="8 9">
    <name type="scientific">Euphydryas editha</name>
    <name type="common">Edith's checkerspot</name>
    <dbReference type="NCBI Taxonomy" id="104508"/>
    <lineage>
        <taxon>Eukaryota</taxon>
        <taxon>Metazoa</taxon>
        <taxon>Ecdysozoa</taxon>
        <taxon>Arthropoda</taxon>
        <taxon>Hexapoda</taxon>
        <taxon>Insecta</taxon>
        <taxon>Pterygota</taxon>
        <taxon>Neoptera</taxon>
        <taxon>Endopterygota</taxon>
        <taxon>Lepidoptera</taxon>
        <taxon>Glossata</taxon>
        <taxon>Ditrysia</taxon>
        <taxon>Papilionoidea</taxon>
        <taxon>Nymphalidae</taxon>
        <taxon>Nymphalinae</taxon>
        <taxon>Euphydryas</taxon>
    </lineage>
</organism>
<evidence type="ECO:0000256" key="4">
    <source>
        <dbReference type="ARBA" id="ARBA00023136"/>
    </source>
</evidence>
<evidence type="ECO:0000259" key="7">
    <source>
        <dbReference type="PROSITE" id="PS50850"/>
    </source>
</evidence>
<dbReference type="EMBL" id="CAKOGL010000018">
    <property type="protein sequence ID" value="CAH2097990.1"/>
    <property type="molecule type" value="Genomic_DNA"/>
</dbReference>
<dbReference type="GO" id="GO:0016020">
    <property type="term" value="C:membrane"/>
    <property type="evidence" value="ECO:0007669"/>
    <property type="project" value="UniProtKB-SubCell"/>
</dbReference>
<dbReference type="Proteomes" id="UP001153954">
    <property type="component" value="Unassembled WGS sequence"/>
</dbReference>
<keyword evidence="3 6" id="KW-1133">Transmembrane helix</keyword>
<feature type="transmembrane region" description="Helical" evidence="6">
    <location>
        <begin position="360"/>
        <end position="382"/>
    </location>
</feature>
<comment type="subcellular location">
    <subcellularLocation>
        <location evidence="1">Membrane</location>
        <topology evidence="1">Multi-pass membrane protein</topology>
    </subcellularLocation>
</comment>
<evidence type="ECO:0000256" key="1">
    <source>
        <dbReference type="ARBA" id="ARBA00004141"/>
    </source>
</evidence>
<name>A0AAU9UF96_EUPED</name>
<dbReference type="SUPFAM" id="SSF103473">
    <property type="entry name" value="MFS general substrate transporter"/>
    <property type="match status" value="1"/>
</dbReference>
<feature type="transmembrane region" description="Helical" evidence="6">
    <location>
        <begin position="45"/>
        <end position="67"/>
    </location>
</feature>
<dbReference type="Pfam" id="PF00083">
    <property type="entry name" value="Sugar_tr"/>
    <property type="match status" value="2"/>
</dbReference>
<feature type="transmembrane region" description="Helical" evidence="6">
    <location>
        <begin position="424"/>
        <end position="444"/>
    </location>
</feature>
<dbReference type="InterPro" id="IPR020846">
    <property type="entry name" value="MFS_dom"/>
</dbReference>
<dbReference type="PANTHER" id="PTHR48021">
    <property type="match status" value="1"/>
</dbReference>
<evidence type="ECO:0000256" key="5">
    <source>
        <dbReference type="SAM" id="MobiDB-lite"/>
    </source>
</evidence>
<reference evidence="8" key="1">
    <citation type="submission" date="2022-03" db="EMBL/GenBank/DDBJ databases">
        <authorList>
            <person name="Tunstrom K."/>
        </authorList>
    </citation>
    <scope>NUCLEOTIDE SEQUENCE</scope>
</reference>
<accession>A0AAU9UF96</accession>
<feature type="transmembrane region" description="Helical" evidence="6">
    <location>
        <begin position="332"/>
        <end position="354"/>
    </location>
</feature>